<dbReference type="InterPro" id="IPR000873">
    <property type="entry name" value="AMP-dep_synth/lig_dom"/>
</dbReference>
<evidence type="ECO:0000256" key="1">
    <source>
        <dbReference type="ARBA" id="ARBA00001957"/>
    </source>
</evidence>
<dbReference type="CDD" id="cd12117">
    <property type="entry name" value="A_NRPS_Srf_like"/>
    <property type="match status" value="1"/>
</dbReference>
<keyword evidence="5" id="KW-0677">Repeat</keyword>
<reference evidence="9 10" key="1">
    <citation type="submission" date="2018-06" db="EMBL/GenBank/DDBJ databases">
        <title>Paenibacillus imtechensis sp. nov.</title>
        <authorList>
            <person name="Pinnaka A.K."/>
            <person name="Singh H."/>
            <person name="Kaur M."/>
        </authorList>
    </citation>
    <scope>NUCLEOTIDE SEQUENCE [LARGE SCALE GENOMIC DNA]</scope>
    <source>
        <strain evidence="9 10">SMB1</strain>
    </source>
</reference>
<keyword evidence="10" id="KW-1185">Reference proteome</keyword>
<dbReference type="Gene3D" id="1.10.1200.10">
    <property type="entry name" value="ACP-like"/>
    <property type="match status" value="1"/>
</dbReference>
<comment type="caution">
    <text evidence="9">The sequence shown here is derived from an EMBL/GenBank/DDBJ whole genome shotgun (WGS) entry which is preliminary data.</text>
</comment>
<dbReference type="GO" id="GO:0003824">
    <property type="term" value="F:catalytic activity"/>
    <property type="evidence" value="ECO:0007669"/>
    <property type="project" value="UniProtKB-KW"/>
</dbReference>
<dbReference type="PANTHER" id="PTHR45527">
    <property type="entry name" value="NONRIBOSOMAL PEPTIDE SYNTHETASE"/>
    <property type="match status" value="1"/>
</dbReference>
<dbReference type="PROSITE" id="PS50075">
    <property type="entry name" value="CARRIER"/>
    <property type="match status" value="1"/>
</dbReference>
<dbReference type="OrthoDB" id="9765680at2"/>
<dbReference type="Gene3D" id="2.30.38.10">
    <property type="entry name" value="Luciferase, Domain 3"/>
    <property type="match status" value="1"/>
</dbReference>
<dbReference type="SMART" id="SM01294">
    <property type="entry name" value="PKS_PP_betabranch"/>
    <property type="match status" value="1"/>
</dbReference>
<dbReference type="Pfam" id="PF00501">
    <property type="entry name" value="AMP-binding"/>
    <property type="match status" value="1"/>
</dbReference>
<keyword evidence="7" id="KW-0511">Multifunctional enzyme</keyword>
<evidence type="ECO:0000256" key="5">
    <source>
        <dbReference type="ARBA" id="ARBA00022737"/>
    </source>
</evidence>
<dbReference type="PROSITE" id="PS00455">
    <property type="entry name" value="AMP_BINDING"/>
    <property type="match status" value="1"/>
</dbReference>
<dbReference type="Pfam" id="PF00668">
    <property type="entry name" value="Condensation"/>
    <property type="match status" value="1"/>
</dbReference>
<evidence type="ECO:0000256" key="2">
    <source>
        <dbReference type="ARBA" id="ARBA00006432"/>
    </source>
</evidence>
<dbReference type="Gene3D" id="3.40.50.980">
    <property type="match status" value="2"/>
</dbReference>
<evidence type="ECO:0000313" key="10">
    <source>
        <dbReference type="Proteomes" id="UP000249522"/>
    </source>
</evidence>
<dbReference type="InterPro" id="IPR001242">
    <property type="entry name" value="Condensation_dom"/>
</dbReference>
<dbReference type="GO" id="GO:0017000">
    <property type="term" value="P:antibiotic biosynthetic process"/>
    <property type="evidence" value="ECO:0007669"/>
    <property type="project" value="UniProtKB-KW"/>
</dbReference>
<dbReference type="PANTHER" id="PTHR45527:SF1">
    <property type="entry name" value="FATTY ACID SYNTHASE"/>
    <property type="match status" value="1"/>
</dbReference>
<dbReference type="InterPro" id="IPR045851">
    <property type="entry name" value="AMP-bd_C_sf"/>
</dbReference>
<dbReference type="Gene3D" id="3.30.300.30">
    <property type="match status" value="1"/>
</dbReference>
<dbReference type="InterPro" id="IPR023213">
    <property type="entry name" value="CAT-like_dom_sf"/>
</dbReference>
<dbReference type="InterPro" id="IPR036736">
    <property type="entry name" value="ACP-like_sf"/>
</dbReference>
<comment type="cofactor">
    <cofactor evidence="1">
        <name>pantetheine 4'-phosphate</name>
        <dbReference type="ChEBI" id="CHEBI:47942"/>
    </cofactor>
</comment>
<dbReference type="InterPro" id="IPR020845">
    <property type="entry name" value="AMP-binding_CS"/>
</dbReference>
<dbReference type="GO" id="GO:0031177">
    <property type="term" value="F:phosphopantetheine binding"/>
    <property type="evidence" value="ECO:0007669"/>
    <property type="project" value="InterPro"/>
</dbReference>
<dbReference type="SMART" id="SM00823">
    <property type="entry name" value="PKS_PP"/>
    <property type="match status" value="1"/>
</dbReference>
<evidence type="ECO:0000256" key="4">
    <source>
        <dbReference type="ARBA" id="ARBA00022553"/>
    </source>
</evidence>
<comment type="similarity">
    <text evidence="2">Belongs to the ATP-dependent AMP-binding enzyme family.</text>
</comment>
<dbReference type="RefSeq" id="WP_111146747.1">
    <property type="nucleotide sequence ID" value="NZ_QKRB01000043.1"/>
</dbReference>
<dbReference type="InterPro" id="IPR010071">
    <property type="entry name" value="AA_adenyl_dom"/>
</dbReference>
<dbReference type="NCBIfam" id="TIGR01733">
    <property type="entry name" value="AA-adenyl-dom"/>
    <property type="match status" value="1"/>
</dbReference>
<protein>
    <recommendedName>
        <fullName evidence="8">Carrier domain-containing protein</fullName>
    </recommendedName>
</protein>
<evidence type="ECO:0000256" key="6">
    <source>
        <dbReference type="ARBA" id="ARBA00023194"/>
    </source>
</evidence>
<accession>A0A2W1LM07</accession>
<keyword evidence="6" id="KW-0045">Antibiotic biosynthesis</keyword>
<dbReference type="EMBL" id="QKRB01000043">
    <property type="protein sequence ID" value="PZD96002.1"/>
    <property type="molecule type" value="Genomic_DNA"/>
</dbReference>
<dbReference type="Pfam" id="PF00550">
    <property type="entry name" value="PP-binding"/>
    <property type="match status" value="1"/>
</dbReference>
<organism evidence="9 10">
    <name type="scientific">Paenibacillus sambharensis</name>
    <dbReference type="NCBI Taxonomy" id="1803190"/>
    <lineage>
        <taxon>Bacteria</taxon>
        <taxon>Bacillati</taxon>
        <taxon>Bacillota</taxon>
        <taxon>Bacilli</taxon>
        <taxon>Bacillales</taxon>
        <taxon>Paenibacillaceae</taxon>
        <taxon>Paenibacillus</taxon>
    </lineage>
</organism>
<dbReference type="Gene3D" id="3.30.559.30">
    <property type="entry name" value="Nonribosomal peptide synthetase, condensation domain"/>
    <property type="match status" value="1"/>
</dbReference>
<dbReference type="GO" id="GO:0044550">
    <property type="term" value="P:secondary metabolite biosynthetic process"/>
    <property type="evidence" value="ECO:0007669"/>
    <property type="project" value="TreeGrafter"/>
</dbReference>
<evidence type="ECO:0000256" key="7">
    <source>
        <dbReference type="ARBA" id="ARBA00023268"/>
    </source>
</evidence>
<evidence type="ECO:0000256" key="3">
    <source>
        <dbReference type="ARBA" id="ARBA00022450"/>
    </source>
</evidence>
<dbReference type="GO" id="GO:0043041">
    <property type="term" value="P:amino acid activation for nonribosomal peptide biosynthetic process"/>
    <property type="evidence" value="ECO:0007669"/>
    <property type="project" value="TreeGrafter"/>
</dbReference>
<dbReference type="InterPro" id="IPR020806">
    <property type="entry name" value="PKS_PP-bd"/>
</dbReference>
<keyword evidence="3" id="KW-0596">Phosphopantetheine</keyword>
<proteinExistence type="inferred from homology"/>
<gene>
    <name evidence="9" type="ORF">DNH61_11280</name>
</gene>
<dbReference type="GO" id="GO:0008610">
    <property type="term" value="P:lipid biosynthetic process"/>
    <property type="evidence" value="ECO:0007669"/>
    <property type="project" value="UniProtKB-ARBA"/>
</dbReference>
<dbReference type="SUPFAM" id="SSF52777">
    <property type="entry name" value="CoA-dependent acyltransferases"/>
    <property type="match status" value="2"/>
</dbReference>
<evidence type="ECO:0000259" key="8">
    <source>
        <dbReference type="PROSITE" id="PS50075"/>
    </source>
</evidence>
<dbReference type="SUPFAM" id="SSF56801">
    <property type="entry name" value="Acetyl-CoA synthetase-like"/>
    <property type="match status" value="1"/>
</dbReference>
<dbReference type="GO" id="GO:0005737">
    <property type="term" value="C:cytoplasm"/>
    <property type="evidence" value="ECO:0007669"/>
    <property type="project" value="TreeGrafter"/>
</dbReference>
<dbReference type="SUPFAM" id="SSF47336">
    <property type="entry name" value="ACP-like"/>
    <property type="match status" value="1"/>
</dbReference>
<feature type="domain" description="Carrier" evidence="8">
    <location>
        <begin position="509"/>
        <end position="584"/>
    </location>
</feature>
<keyword evidence="4" id="KW-0597">Phosphoprotein</keyword>
<dbReference type="Proteomes" id="UP000249522">
    <property type="component" value="Unassembled WGS sequence"/>
</dbReference>
<name>A0A2W1LM07_9BACL</name>
<dbReference type="AlphaFoldDB" id="A0A2W1LM07"/>
<dbReference type="Gene3D" id="3.30.559.10">
    <property type="entry name" value="Chloramphenicol acetyltransferase-like domain"/>
    <property type="match status" value="1"/>
</dbReference>
<evidence type="ECO:0000313" key="9">
    <source>
        <dbReference type="EMBL" id="PZD96002.1"/>
    </source>
</evidence>
<sequence length="1027" mass="113044">MQGDSVVRTLGGRFDSTAARYPENMAVIYEGQAVTYRELQLKADALCSALRSRGITASSRVGILSERCLDWVVAMMAVVKAGAAYVPLSADDPLTQIESLVADVQVELILTDLYASLPFLPAMSIRDIPAELTATVADPAASGGSLAYIMFTSGTTGKPKGVGVTHENILNLTVEPDYVRLDASTRILQTGAPTFDASTFEVWGALLNGGTLIIPSKRGLTDFGYMEQNIQQHGVTTMWLTSPLFTIAAEHNPRMFEGIRELIVGGDVVSPVAVNKVYEACGNISILNGYGPTECTTFSAVYSIPRNHGSEPVPIGRPFNNVQAYILDEDNRPVRQGDIGELHIGGKGVSLGYVNRPDLNEEVFIVNPFGPGKLYKTGDRVSEDAAGIIHYYGRKDRQVKIRGYRIELSAVEAMLELVEEVESAAACVLTNRAGANEICACVTVRDAAASSRDDIRHRFAVIAPSHIVLSHIVIVDSLPLNKNGKIDYKEIKVLLEAEASASQGALADSEGGTAEDIVMNILSNRTGFPVPDSSTSFFDLGIDSLTAVYLARDINNEFGTNINAVDILAHPTIADLMPLLGRQPVVDAKNADVSRPRSEEQKLPVLNQQKPLLVDYHLNPSSVRYNVPLVFRLSRETSIPRLTDALYKTIERHGALRVQFANSGLTPFQTTLELVDFTIPRLHGSPNLQELIQPFNLTAGLPFRFAVGEDGDGVWLFMDFHHIAVDGASLAVIVKDVNRFYQGHQLEELTDSFAAVVEQSNAEFLRSCDSCAAYWQNYLQYYKGMNELPVDKVDDDIISHRSHLFRFAVDEQRTTALRAWSQQQHITLFEGILLAYACTLHAVTSGSEVMFATPSRDYTVVTNEPAVAMLTHTLWVYSEVKEDQSILDYMGTFIKGLRESQRYMDVPIDVMRELVARNRQEPGTAVVDTLIAYHNVQDMQAELCGTPVRLKPIAPEDGMFPLNLQIFDCATHLEAEWEYMADLFEYDTVASLGEMFTVMVDLLTRHKPQSAQKMPDLVAACIQEQLA</sequence>
<dbReference type="InterPro" id="IPR009081">
    <property type="entry name" value="PP-bd_ACP"/>
</dbReference>